<evidence type="ECO:0000313" key="2">
    <source>
        <dbReference type="Proteomes" id="UP000216035"/>
    </source>
</evidence>
<comment type="caution">
    <text evidence="1">The sequence shown here is derived from an EMBL/GenBank/DDBJ whole genome shotgun (WGS) entry which is preliminary data.</text>
</comment>
<name>A0A256ADA2_9FLAO</name>
<proteinExistence type="predicted"/>
<dbReference type="Proteomes" id="UP000216035">
    <property type="component" value="Unassembled WGS sequence"/>
</dbReference>
<sequence length="121" mass="13499">MINATNGEDYDFKSENVNPELSRIERQKLFYRGSVDVNGDFGSARDFGNYAAGLVAARTGLSWQDARYGFDTYQGFKDDGAVLIPTNFIPAISISPKREATTTIKAQLAGYRTGIRMFKKR</sequence>
<gene>
    <name evidence="1" type="ORF">CHX27_00230</name>
</gene>
<evidence type="ECO:0008006" key="3">
    <source>
        <dbReference type="Google" id="ProtNLM"/>
    </source>
</evidence>
<accession>A0A256ADA2</accession>
<reference evidence="1 2" key="1">
    <citation type="submission" date="2017-07" db="EMBL/GenBank/DDBJ databases">
        <title>Flavobacterium cyanobacteriorum sp. nov., isolated from cyanobacterial aggregates in a eutrophic lake.</title>
        <authorList>
            <person name="Cai H."/>
        </authorList>
    </citation>
    <scope>NUCLEOTIDE SEQUENCE [LARGE SCALE GENOMIC DNA]</scope>
    <source>
        <strain evidence="1 2">TH167</strain>
    </source>
</reference>
<dbReference type="EMBL" id="NOXX01000024">
    <property type="protein sequence ID" value="OYQ51653.1"/>
    <property type="molecule type" value="Genomic_DNA"/>
</dbReference>
<organism evidence="1 2">
    <name type="scientific">Flavobacterium aurantiibacter</name>
    <dbReference type="NCBI Taxonomy" id="2023067"/>
    <lineage>
        <taxon>Bacteria</taxon>
        <taxon>Pseudomonadati</taxon>
        <taxon>Bacteroidota</taxon>
        <taxon>Flavobacteriia</taxon>
        <taxon>Flavobacteriales</taxon>
        <taxon>Flavobacteriaceae</taxon>
        <taxon>Flavobacterium</taxon>
    </lineage>
</organism>
<protein>
    <recommendedName>
        <fullName evidence="3">Bacterial toxin 44 domain-containing protein</fullName>
    </recommendedName>
</protein>
<evidence type="ECO:0000313" key="1">
    <source>
        <dbReference type="EMBL" id="OYQ51653.1"/>
    </source>
</evidence>
<dbReference type="AlphaFoldDB" id="A0A256ADA2"/>
<keyword evidence="2" id="KW-1185">Reference proteome</keyword>